<reference evidence="1" key="1">
    <citation type="journal article" date="2014" name="Int. J. Syst. Evol. Microbiol.">
        <title>Complete genome sequence of Corynebacterium casei LMG S-19264T (=DSM 44701T), isolated from a smear-ripened cheese.</title>
        <authorList>
            <consortium name="US DOE Joint Genome Institute (JGI-PGF)"/>
            <person name="Walter F."/>
            <person name="Albersmeier A."/>
            <person name="Kalinowski J."/>
            <person name="Ruckert C."/>
        </authorList>
    </citation>
    <scope>NUCLEOTIDE SEQUENCE</scope>
    <source>
        <strain evidence="1">JCM 4386</strain>
    </source>
</reference>
<gene>
    <name evidence="1" type="ORF">GCM10010269_15440</name>
</gene>
<protein>
    <submittedName>
        <fullName evidence="1">Uncharacterized protein</fullName>
    </submittedName>
</protein>
<dbReference type="Proteomes" id="UP000606194">
    <property type="component" value="Unassembled WGS sequence"/>
</dbReference>
<keyword evidence="2" id="KW-1185">Reference proteome</keyword>
<name>A0A918L244_9ACTN</name>
<evidence type="ECO:0000313" key="1">
    <source>
        <dbReference type="EMBL" id="GGR77114.1"/>
    </source>
</evidence>
<sequence length="272" mass="29992">MRVSVRAGRLESAVAACAVTPVRDGSVQTSGMTENEARFGPPESLLQLIDNLARFHREHEEYYAQAPLRQAGELQARSRVLKALADRWSVVAVGERASAVGFAGAEDLNAPGLVAESGVLFLEGEGEPAELQRLKRELRQVADDVDQTGSWLAQAMEQAWEIAGSLAAYRELADLLGERHRIIADDWQSAALQSLIARMLRRALDLLAEVDFTPAALRADLGGDRTAPAYLYSASELLDRSADLMVESAMLVHDNERRWRVFRARVRELRSA</sequence>
<comment type="caution">
    <text evidence="1">The sequence shown here is derived from an EMBL/GenBank/DDBJ whole genome shotgun (WGS) entry which is preliminary data.</text>
</comment>
<proteinExistence type="predicted"/>
<dbReference type="AlphaFoldDB" id="A0A918L244"/>
<accession>A0A918L244</accession>
<evidence type="ECO:0000313" key="2">
    <source>
        <dbReference type="Proteomes" id="UP000606194"/>
    </source>
</evidence>
<reference evidence="1" key="2">
    <citation type="submission" date="2020-09" db="EMBL/GenBank/DDBJ databases">
        <authorList>
            <person name="Sun Q."/>
            <person name="Ohkuma M."/>
        </authorList>
    </citation>
    <scope>NUCLEOTIDE SEQUENCE</scope>
    <source>
        <strain evidence="1">JCM 4386</strain>
    </source>
</reference>
<organism evidence="1 2">
    <name type="scientific">Streptomyces humidus</name>
    <dbReference type="NCBI Taxonomy" id="52259"/>
    <lineage>
        <taxon>Bacteria</taxon>
        <taxon>Bacillati</taxon>
        <taxon>Actinomycetota</taxon>
        <taxon>Actinomycetes</taxon>
        <taxon>Kitasatosporales</taxon>
        <taxon>Streptomycetaceae</taxon>
        <taxon>Streptomyces</taxon>
    </lineage>
</organism>
<dbReference type="EMBL" id="BMTL01000005">
    <property type="protein sequence ID" value="GGR77114.1"/>
    <property type="molecule type" value="Genomic_DNA"/>
</dbReference>